<dbReference type="KEGG" id="ned:HUN01_13230"/>
<protein>
    <submittedName>
        <fullName evidence="3">Glutathione S-transferase family protein</fullName>
    </submittedName>
</protein>
<dbReference type="Proteomes" id="UP000514713">
    <property type="component" value="Chromosome"/>
</dbReference>
<dbReference type="InterPro" id="IPR004045">
    <property type="entry name" value="Glutathione_S-Trfase_N"/>
</dbReference>
<dbReference type="InterPro" id="IPR010987">
    <property type="entry name" value="Glutathione-S-Trfase_C-like"/>
</dbReference>
<dbReference type="SUPFAM" id="SSF47616">
    <property type="entry name" value="GST C-terminal domain-like"/>
    <property type="match status" value="1"/>
</dbReference>
<dbReference type="GO" id="GO:0016740">
    <property type="term" value="F:transferase activity"/>
    <property type="evidence" value="ECO:0007669"/>
    <property type="project" value="UniProtKB-KW"/>
</dbReference>
<dbReference type="PROSITE" id="PS50405">
    <property type="entry name" value="GST_CTER"/>
    <property type="match status" value="1"/>
</dbReference>
<name>A0A7D7LED5_9NOSO</name>
<dbReference type="CDD" id="cd00299">
    <property type="entry name" value="GST_C_family"/>
    <property type="match status" value="1"/>
</dbReference>
<dbReference type="Pfam" id="PF13417">
    <property type="entry name" value="GST_N_3"/>
    <property type="match status" value="1"/>
</dbReference>
<dbReference type="PANTHER" id="PTHR44051:SF8">
    <property type="entry name" value="GLUTATHIONE S-TRANSFERASE GSTA"/>
    <property type="match status" value="1"/>
</dbReference>
<keyword evidence="3" id="KW-0808">Transferase</keyword>
<accession>A0A7D7LED5</accession>
<dbReference type="SFLD" id="SFLDS00019">
    <property type="entry name" value="Glutathione_Transferase_(cytos"/>
    <property type="match status" value="1"/>
</dbReference>
<dbReference type="Gene3D" id="3.40.30.10">
    <property type="entry name" value="Glutaredoxin"/>
    <property type="match status" value="1"/>
</dbReference>
<organism evidence="3 4">
    <name type="scientific">Nostoc edaphicum CCNP1411</name>
    <dbReference type="NCBI Taxonomy" id="1472755"/>
    <lineage>
        <taxon>Bacteria</taxon>
        <taxon>Bacillati</taxon>
        <taxon>Cyanobacteriota</taxon>
        <taxon>Cyanophyceae</taxon>
        <taxon>Nostocales</taxon>
        <taxon>Nostocaceae</taxon>
        <taxon>Nostoc</taxon>
    </lineage>
</organism>
<gene>
    <name evidence="3" type="ORF">HUN01_13230</name>
</gene>
<dbReference type="Gene3D" id="1.20.1050.10">
    <property type="match status" value="1"/>
</dbReference>
<feature type="domain" description="GST N-terminal" evidence="1">
    <location>
        <begin position="1"/>
        <end position="80"/>
    </location>
</feature>
<dbReference type="Pfam" id="PF00043">
    <property type="entry name" value="GST_C"/>
    <property type="match status" value="1"/>
</dbReference>
<evidence type="ECO:0000259" key="2">
    <source>
        <dbReference type="PROSITE" id="PS50405"/>
    </source>
</evidence>
<evidence type="ECO:0000313" key="3">
    <source>
        <dbReference type="EMBL" id="QMS88512.1"/>
    </source>
</evidence>
<dbReference type="InterPro" id="IPR004046">
    <property type="entry name" value="GST_C"/>
</dbReference>
<evidence type="ECO:0000259" key="1">
    <source>
        <dbReference type="PROSITE" id="PS50404"/>
    </source>
</evidence>
<evidence type="ECO:0000313" key="4">
    <source>
        <dbReference type="Proteomes" id="UP000514713"/>
    </source>
</evidence>
<dbReference type="PANTHER" id="PTHR44051">
    <property type="entry name" value="GLUTATHIONE S-TRANSFERASE-RELATED"/>
    <property type="match status" value="1"/>
</dbReference>
<dbReference type="SFLD" id="SFLDG00358">
    <property type="entry name" value="Main_(cytGST)"/>
    <property type="match status" value="1"/>
</dbReference>
<keyword evidence="4" id="KW-1185">Reference proteome</keyword>
<dbReference type="CDD" id="cd00570">
    <property type="entry name" value="GST_N_family"/>
    <property type="match status" value="1"/>
</dbReference>
<sequence length="226" mass="25336">MLTLYHAPISPNSRRVWITLLEKGLEFELVEIKLNGEQFKPDFLAINPFHHIPVLVDDGFNVVESLAILDYLEAKYPTPAMLPKDAKDLAIARMVQLVTVNELLPATTTFLPQILGFPGADPEKIEQAKQKISTVLKFFENLLDDRPYFGSQNLTLTEVVAGTVVPLMPMVGISLSEYPKLNAWRDRLIVRPSWQTTETTPEAMEAFNYYAVSPPLNLVLQISGGI</sequence>
<proteinExistence type="predicted"/>
<dbReference type="InterPro" id="IPR036249">
    <property type="entry name" value="Thioredoxin-like_sf"/>
</dbReference>
<dbReference type="SUPFAM" id="SSF52833">
    <property type="entry name" value="Thioredoxin-like"/>
    <property type="match status" value="1"/>
</dbReference>
<feature type="domain" description="GST C-terminal" evidence="2">
    <location>
        <begin position="85"/>
        <end position="207"/>
    </location>
</feature>
<dbReference type="InterPro" id="IPR036282">
    <property type="entry name" value="Glutathione-S-Trfase_C_sf"/>
</dbReference>
<dbReference type="PROSITE" id="PS50404">
    <property type="entry name" value="GST_NTER"/>
    <property type="match status" value="1"/>
</dbReference>
<dbReference type="RefSeq" id="WP_181931663.1">
    <property type="nucleotide sequence ID" value="NZ_CP054698.1"/>
</dbReference>
<dbReference type="InterPro" id="IPR040079">
    <property type="entry name" value="Glutathione_S-Trfase"/>
</dbReference>
<reference evidence="4" key="1">
    <citation type="submission" date="2020-06" db="EMBL/GenBank/DDBJ databases">
        <title>Nostoc edaphicum CCNP1411 genome.</title>
        <authorList>
            <person name="Fidor A."/>
            <person name="Grabski M."/>
            <person name="Gawor J."/>
            <person name="Gromadka R."/>
            <person name="Wegrzyn G."/>
            <person name="Mazur-Marzec H."/>
        </authorList>
    </citation>
    <scope>NUCLEOTIDE SEQUENCE [LARGE SCALE GENOMIC DNA]</scope>
    <source>
        <strain evidence="4">CCNP1411</strain>
    </source>
</reference>
<dbReference type="AlphaFoldDB" id="A0A7D7LED5"/>
<dbReference type="EMBL" id="CP054698">
    <property type="protein sequence ID" value="QMS88512.1"/>
    <property type="molecule type" value="Genomic_DNA"/>
</dbReference>